<name>A0A6A4STM8_SCOMX</name>
<sequence length="97" mass="10633">MLGRQVTEAKGLGWLLVGMVTCASADFFVARSQLMLVDVTELGTIKLQLEVTWKYGRAHARTHTHTKDVNVPLNACYDANVAGEVVGSKAFVRREGQ</sequence>
<keyword evidence="2" id="KW-0472">Membrane</keyword>
<feature type="transmembrane region" description="Helical" evidence="2">
    <location>
        <begin position="12"/>
        <end position="30"/>
    </location>
</feature>
<evidence type="ECO:0000256" key="2">
    <source>
        <dbReference type="SAM" id="Phobius"/>
    </source>
</evidence>
<accession>A0A6A4STM8</accession>
<keyword evidence="2" id="KW-1133">Transmembrane helix</keyword>
<dbReference type="InterPro" id="IPR026136">
    <property type="entry name" value="RIPOR3"/>
</dbReference>
<keyword evidence="2" id="KW-0812">Transmembrane</keyword>
<dbReference type="PANTHER" id="PTHR15829:SF15">
    <property type="entry name" value="RIPOR FAMILY MEMBER 3"/>
    <property type="match status" value="1"/>
</dbReference>
<dbReference type="InterPro" id="IPR031780">
    <property type="entry name" value="FAM65_N"/>
</dbReference>
<organism evidence="4 5">
    <name type="scientific">Scophthalmus maximus</name>
    <name type="common">Turbot</name>
    <name type="synonym">Psetta maxima</name>
    <dbReference type="NCBI Taxonomy" id="52904"/>
    <lineage>
        <taxon>Eukaryota</taxon>
        <taxon>Metazoa</taxon>
        <taxon>Chordata</taxon>
        <taxon>Craniata</taxon>
        <taxon>Vertebrata</taxon>
        <taxon>Euteleostomi</taxon>
        <taxon>Actinopterygii</taxon>
        <taxon>Neopterygii</taxon>
        <taxon>Teleostei</taxon>
        <taxon>Neoteleostei</taxon>
        <taxon>Acanthomorphata</taxon>
        <taxon>Carangaria</taxon>
        <taxon>Pleuronectiformes</taxon>
        <taxon>Pleuronectoidei</taxon>
        <taxon>Scophthalmidae</taxon>
        <taxon>Scophthalmus</taxon>
    </lineage>
</organism>
<comment type="similarity">
    <text evidence="1">Belongs to the RIPOR family.</text>
</comment>
<evidence type="ECO:0000313" key="4">
    <source>
        <dbReference type="EMBL" id="KAF0034391.1"/>
    </source>
</evidence>
<protein>
    <recommendedName>
        <fullName evidence="3">FAM65 N-terminal domain-containing protein</fullName>
    </recommendedName>
</protein>
<reference evidence="4 5" key="1">
    <citation type="submission" date="2019-06" db="EMBL/GenBank/DDBJ databases">
        <title>Draft genomes of female and male turbot (Scophthalmus maximus).</title>
        <authorList>
            <person name="Xu H."/>
            <person name="Xu X.-W."/>
            <person name="Shao C."/>
            <person name="Chen S."/>
        </authorList>
    </citation>
    <scope>NUCLEOTIDE SEQUENCE [LARGE SCALE GENOMIC DNA]</scope>
    <source>
        <strain evidence="4">Ysfricsl-2016a</strain>
        <tissue evidence="4">Blood</tissue>
    </source>
</reference>
<gene>
    <name evidence="4" type="ORF">F2P81_012149</name>
</gene>
<evidence type="ECO:0000256" key="1">
    <source>
        <dbReference type="ARBA" id="ARBA00005744"/>
    </source>
</evidence>
<comment type="caution">
    <text evidence="4">The sequence shown here is derived from an EMBL/GenBank/DDBJ whole genome shotgun (WGS) entry which is preliminary data.</text>
</comment>
<feature type="domain" description="FAM65 N-terminal" evidence="3">
    <location>
        <begin position="5"/>
        <end position="54"/>
    </location>
</feature>
<proteinExistence type="inferred from homology"/>
<evidence type="ECO:0000313" key="5">
    <source>
        <dbReference type="Proteomes" id="UP000438429"/>
    </source>
</evidence>
<dbReference type="PANTHER" id="PTHR15829">
    <property type="entry name" value="PROTEIN KINASE PKN/PRK1, EFFECTOR"/>
    <property type="match status" value="1"/>
</dbReference>
<dbReference type="AlphaFoldDB" id="A0A6A4STM8"/>
<dbReference type="Pfam" id="PF15903">
    <property type="entry name" value="PL48"/>
    <property type="match status" value="1"/>
</dbReference>
<dbReference type="Proteomes" id="UP000438429">
    <property type="component" value="Unassembled WGS sequence"/>
</dbReference>
<evidence type="ECO:0000259" key="3">
    <source>
        <dbReference type="Pfam" id="PF15903"/>
    </source>
</evidence>
<dbReference type="EMBL" id="VEVO01000011">
    <property type="protein sequence ID" value="KAF0034391.1"/>
    <property type="molecule type" value="Genomic_DNA"/>
</dbReference>